<proteinExistence type="predicted"/>
<dbReference type="EMBL" id="JALLPJ020001349">
    <property type="protein sequence ID" value="KAL3768356.1"/>
    <property type="molecule type" value="Genomic_DNA"/>
</dbReference>
<dbReference type="Proteomes" id="UP001530400">
    <property type="component" value="Unassembled WGS sequence"/>
</dbReference>
<gene>
    <name evidence="3" type="ORF">ACHAWO_006759</name>
</gene>
<sequence length="374" mass="42211">MSRSTSRRSKRSSAIAGAAAIVVTWACLGVVSQPALASPNGVGRSSVRKFPFINRRPSSTTDVIPTIEPESTPLQNIKRGGGLTKKKLKGAATNPAAAAPPQTKKMVKKLKKKRALKSATAIKSKLDKPESQINDMNKMPSIFHEDEQKYDRYAAALAVTEGLRRIRDAEVERTKAKNKKTDSKSSSAESEFLLQSTKAVKALGLTVAQFNEIGREVLNNEVLKERVSEQAYLYRMASTVNLERIPLLQDPTSKKLLASPKHKRHRVQMFARSITEIEELRTDEMEALKQSLQVERFPPGFDLTDPQVMPLLHPEVRAVCEKFPVKAEEIVKRYGLESEEFNRMLEETKGNPIFRWRVQKYVEKAEEERRREKK</sequence>
<evidence type="ECO:0000259" key="2">
    <source>
        <dbReference type="Pfam" id="PF13767"/>
    </source>
</evidence>
<organism evidence="3 4">
    <name type="scientific">Cyclotella atomus</name>
    <dbReference type="NCBI Taxonomy" id="382360"/>
    <lineage>
        <taxon>Eukaryota</taxon>
        <taxon>Sar</taxon>
        <taxon>Stramenopiles</taxon>
        <taxon>Ochrophyta</taxon>
        <taxon>Bacillariophyta</taxon>
        <taxon>Coscinodiscophyceae</taxon>
        <taxon>Thalassiosirophycidae</taxon>
        <taxon>Stephanodiscales</taxon>
        <taxon>Stephanodiscaceae</taxon>
        <taxon>Cyclotella</taxon>
    </lineage>
</organism>
<reference evidence="3 4" key="1">
    <citation type="submission" date="2024-10" db="EMBL/GenBank/DDBJ databases">
        <title>Updated reference genomes for cyclostephanoid diatoms.</title>
        <authorList>
            <person name="Roberts W.R."/>
            <person name="Alverson A.J."/>
        </authorList>
    </citation>
    <scope>NUCLEOTIDE SEQUENCE [LARGE SCALE GENOMIC DNA]</scope>
    <source>
        <strain evidence="3 4">AJA010-31</strain>
    </source>
</reference>
<dbReference type="AlphaFoldDB" id="A0ABD3MZW2"/>
<feature type="domain" description="DUF4168" evidence="2">
    <location>
        <begin position="266"/>
        <end position="358"/>
    </location>
</feature>
<comment type="caution">
    <text evidence="3">The sequence shown here is derived from an EMBL/GenBank/DDBJ whole genome shotgun (WGS) entry which is preliminary data.</text>
</comment>
<accession>A0ABD3MZW2</accession>
<feature type="domain" description="DUF4168" evidence="2">
    <location>
        <begin position="147"/>
        <end position="227"/>
    </location>
</feature>
<evidence type="ECO:0000313" key="3">
    <source>
        <dbReference type="EMBL" id="KAL3768356.1"/>
    </source>
</evidence>
<evidence type="ECO:0000313" key="4">
    <source>
        <dbReference type="Proteomes" id="UP001530400"/>
    </source>
</evidence>
<keyword evidence="4" id="KW-1185">Reference proteome</keyword>
<dbReference type="InterPro" id="IPR025433">
    <property type="entry name" value="DUF4168"/>
</dbReference>
<feature type="region of interest" description="Disordered" evidence="1">
    <location>
        <begin position="61"/>
        <end position="81"/>
    </location>
</feature>
<evidence type="ECO:0000256" key="1">
    <source>
        <dbReference type="SAM" id="MobiDB-lite"/>
    </source>
</evidence>
<dbReference type="Pfam" id="PF13767">
    <property type="entry name" value="DUF4168"/>
    <property type="match status" value="2"/>
</dbReference>
<protein>
    <recommendedName>
        <fullName evidence="2">DUF4168 domain-containing protein</fullName>
    </recommendedName>
</protein>
<name>A0ABD3MZW2_9STRA</name>